<protein>
    <submittedName>
        <fullName evidence="1">Uncharacterized protein</fullName>
    </submittedName>
</protein>
<proteinExistence type="predicted"/>
<accession>A0A1Q9CQ90</accession>
<dbReference type="AlphaFoldDB" id="A0A1Q9CQ90"/>
<dbReference type="OrthoDB" id="449062at2759"/>
<keyword evidence="2" id="KW-1185">Reference proteome</keyword>
<dbReference type="InterPro" id="IPR011989">
    <property type="entry name" value="ARM-like"/>
</dbReference>
<name>A0A1Q9CQ90_SYMMI</name>
<comment type="caution">
    <text evidence="1">The sequence shown here is derived from an EMBL/GenBank/DDBJ whole genome shotgun (WGS) entry which is preliminary data.</text>
</comment>
<dbReference type="EMBL" id="LSRX01000997">
    <property type="protein sequence ID" value="OLP85086.1"/>
    <property type="molecule type" value="Genomic_DNA"/>
</dbReference>
<organism evidence="1 2">
    <name type="scientific">Symbiodinium microadriaticum</name>
    <name type="common">Dinoflagellate</name>
    <name type="synonym">Zooxanthella microadriatica</name>
    <dbReference type="NCBI Taxonomy" id="2951"/>
    <lineage>
        <taxon>Eukaryota</taxon>
        <taxon>Sar</taxon>
        <taxon>Alveolata</taxon>
        <taxon>Dinophyceae</taxon>
        <taxon>Suessiales</taxon>
        <taxon>Symbiodiniaceae</taxon>
        <taxon>Symbiodinium</taxon>
    </lineage>
</organism>
<dbReference type="InterPro" id="IPR016024">
    <property type="entry name" value="ARM-type_fold"/>
</dbReference>
<reference evidence="1 2" key="1">
    <citation type="submission" date="2016-02" db="EMBL/GenBank/DDBJ databases">
        <title>Genome analysis of coral dinoflagellate symbionts highlights evolutionary adaptations to a symbiotic lifestyle.</title>
        <authorList>
            <person name="Aranda M."/>
            <person name="Li Y."/>
            <person name="Liew Y.J."/>
            <person name="Baumgarten S."/>
            <person name="Simakov O."/>
            <person name="Wilson M."/>
            <person name="Piel J."/>
            <person name="Ashoor H."/>
            <person name="Bougouffa S."/>
            <person name="Bajic V.B."/>
            <person name="Ryu T."/>
            <person name="Ravasi T."/>
            <person name="Bayer T."/>
            <person name="Micklem G."/>
            <person name="Kim H."/>
            <person name="Bhak J."/>
            <person name="Lajeunesse T.C."/>
            <person name="Voolstra C.R."/>
        </authorList>
    </citation>
    <scope>NUCLEOTIDE SEQUENCE [LARGE SCALE GENOMIC DNA]</scope>
    <source>
        <strain evidence="1 2">CCMP2467</strain>
    </source>
</reference>
<dbReference type="Proteomes" id="UP000186817">
    <property type="component" value="Unassembled WGS sequence"/>
</dbReference>
<evidence type="ECO:0000313" key="2">
    <source>
        <dbReference type="Proteomes" id="UP000186817"/>
    </source>
</evidence>
<evidence type="ECO:0000313" key="1">
    <source>
        <dbReference type="EMBL" id="OLP85086.1"/>
    </source>
</evidence>
<dbReference type="Gene3D" id="1.25.10.10">
    <property type="entry name" value="Leucine-rich Repeat Variant"/>
    <property type="match status" value="2"/>
</dbReference>
<gene>
    <name evidence="1" type="ORF">AK812_SmicGene33973</name>
</gene>
<sequence>MAVEDIGKNEEEERCEGNSELPELLELIEVAENSAEDVPRFAEVLRQVGRRMKASPQDRDLLSDFEGISQICDALSKEPHEWQGEAMLAFCRTMPDVCRTSVVNRASLRDAGFLAACIRLLHGAACEKDEATAVAASTAIAALCTASDANKQMAMVAHEEPSEQSVPGVLRVLLDVLLMFPDSVQVQAESMAALRSLVVDDDTRKAEIAPSALENRELLLSDDLYPEVKRVVQNACQLSQHHLQIVKLGEQALLLLREIARGQDRIQEIAKPSNKLLAFVQKSLESSEPRIVRAAMGVLRAFALCEDVRDELSLQPTRIQASCETCRYVQAVQRHLATPVVCEQGFGLLANLTLRNPAMASFLNDTDHQVVFLGQQVLQKHSDRPDVAKSVIQLLWSVARQNTKALGEVRELELFVAMRSIVTEHQTDPRWHDAVEVVRQFLREFREDAGVQKKAIYNDYY</sequence>
<dbReference type="SUPFAM" id="SSF48371">
    <property type="entry name" value="ARM repeat"/>
    <property type="match status" value="2"/>
</dbReference>